<dbReference type="Gene3D" id="2.60.40.420">
    <property type="entry name" value="Cupredoxins - blue copper proteins"/>
    <property type="match status" value="1"/>
</dbReference>
<name>A0A9P7CXX0_9AGAM</name>
<dbReference type="Proteomes" id="UP000714275">
    <property type="component" value="Unassembled WGS sequence"/>
</dbReference>
<protein>
    <submittedName>
        <fullName evidence="1">Uncharacterized protein</fullName>
    </submittedName>
</protein>
<accession>A0A9P7CXX0</accession>
<dbReference type="AlphaFoldDB" id="A0A9P7CXX0"/>
<comment type="caution">
    <text evidence="1">The sequence shown here is derived from an EMBL/GenBank/DDBJ whole genome shotgun (WGS) entry which is preliminary data.</text>
</comment>
<dbReference type="OrthoDB" id="10590935at2759"/>
<evidence type="ECO:0000313" key="2">
    <source>
        <dbReference type="Proteomes" id="UP000714275"/>
    </source>
</evidence>
<proteinExistence type="predicted"/>
<keyword evidence="2" id="KW-1185">Reference proteome</keyword>
<reference evidence="1" key="1">
    <citation type="journal article" date="2020" name="New Phytol.">
        <title>Comparative genomics reveals dynamic genome evolution in host specialist ectomycorrhizal fungi.</title>
        <authorList>
            <person name="Lofgren L.A."/>
            <person name="Nguyen N.H."/>
            <person name="Vilgalys R."/>
            <person name="Ruytinx J."/>
            <person name="Liao H.L."/>
            <person name="Branco S."/>
            <person name="Kuo A."/>
            <person name="LaButti K."/>
            <person name="Lipzen A."/>
            <person name="Andreopoulos W."/>
            <person name="Pangilinan J."/>
            <person name="Riley R."/>
            <person name="Hundley H."/>
            <person name="Na H."/>
            <person name="Barry K."/>
            <person name="Grigoriev I.V."/>
            <person name="Stajich J.E."/>
            <person name="Kennedy P.G."/>
        </authorList>
    </citation>
    <scope>NUCLEOTIDE SEQUENCE</scope>
    <source>
        <strain evidence="1">DOB743</strain>
    </source>
</reference>
<dbReference type="EMBL" id="JABBWD010000073">
    <property type="protein sequence ID" value="KAG1769318.1"/>
    <property type="molecule type" value="Genomic_DNA"/>
</dbReference>
<evidence type="ECO:0000313" key="1">
    <source>
        <dbReference type="EMBL" id="KAG1769318.1"/>
    </source>
</evidence>
<organism evidence="1 2">
    <name type="scientific">Suillus placidus</name>
    <dbReference type="NCBI Taxonomy" id="48579"/>
    <lineage>
        <taxon>Eukaryota</taxon>
        <taxon>Fungi</taxon>
        <taxon>Dikarya</taxon>
        <taxon>Basidiomycota</taxon>
        <taxon>Agaricomycotina</taxon>
        <taxon>Agaricomycetes</taxon>
        <taxon>Agaricomycetidae</taxon>
        <taxon>Boletales</taxon>
        <taxon>Suillineae</taxon>
        <taxon>Suillaceae</taxon>
        <taxon>Suillus</taxon>
    </lineage>
</organism>
<dbReference type="InterPro" id="IPR008972">
    <property type="entry name" value="Cupredoxin"/>
</dbReference>
<sequence length="192" mass="21400">MPSTFSHTSDIVSAYSTWLASLTMCIFSVDNHKLIIMTKTSSRSWSTPSRSTLHNGILSFSRQNNLSTTIGCMRIRTQEQTPRRSCDMQVLSMEQTSKVRTTPNLVALNETDLHPLYPPPPILHKEDGVDVDLNLNLQKNGTNFDFLINGIQNTSFSVPVLLQLLSGDITASDLAPNDCVYTLLRDKVLEPC</sequence>
<gene>
    <name evidence="1" type="ORF">EV702DRAFT_703779</name>
</gene>